<accession>A0A1M7Y6J7</accession>
<organism evidence="3 4">
    <name type="scientific">Desulfopila aestuarii DSM 18488</name>
    <dbReference type="NCBI Taxonomy" id="1121416"/>
    <lineage>
        <taxon>Bacteria</taxon>
        <taxon>Pseudomonadati</taxon>
        <taxon>Thermodesulfobacteriota</taxon>
        <taxon>Desulfobulbia</taxon>
        <taxon>Desulfobulbales</taxon>
        <taxon>Desulfocapsaceae</taxon>
        <taxon>Desulfopila</taxon>
    </lineage>
</organism>
<evidence type="ECO:0000313" key="3">
    <source>
        <dbReference type="EMBL" id="SHO48273.1"/>
    </source>
</evidence>
<reference evidence="3 4" key="1">
    <citation type="submission" date="2016-12" db="EMBL/GenBank/DDBJ databases">
        <authorList>
            <person name="Song W.-J."/>
            <person name="Kurnit D.M."/>
        </authorList>
    </citation>
    <scope>NUCLEOTIDE SEQUENCE [LARGE SCALE GENOMIC DNA]</scope>
    <source>
        <strain evidence="3 4">DSM 18488</strain>
    </source>
</reference>
<name>A0A1M7Y6J7_9BACT</name>
<dbReference type="PROSITE" id="PS00924">
    <property type="entry name" value="ASP_GLU_RACEMASE_2"/>
    <property type="match status" value="1"/>
</dbReference>
<evidence type="ECO:0000313" key="4">
    <source>
        <dbReference type="Proteomes" id="UP000184603"/>
    </source>
</evidence>
<keyword evidence="2" id="KW-0413">Isomerase</keyword>
<keyword evidence="4" id="KW-1185">Reference proteome</keyword>
<gene>
    <name evidence="3" type="ORF">SAMN02745220_02233</name>
</gene>
<dbReference type="InterPro" id="IPR015942">
    <property type="entry name" value="Asp/Glu/hydantoin_racemase"/>
</dbReference>
<sequence length="241" mass="26876">MQKNCNTHTTRKTAGLLGGMSWESTALYYRLINEGVRNRLGGLYSARIAMVSVDFQEIEHLQATGDWQQAGELLAADARRIEAAGADFLLLCTNTMHKVADQIQAAITIPFVHLADATANRLASQQVKTVGLLGTRFTMVEEFYRSRLRSPHNIEVLIPPPDDIDIIHRIIFEELCKGILHDSSRQEYLRIIDNLRRRGAEGVILGCTEIGMLIRQQDTPVPLYDTTTLHAEAAIDLLVGP</sequence>
<evidence type="ECO:0000256" key="2">
    <source>
        <dbReference type="ARBA" id="ARBA00023235"/>
    </source>
</evidence>
<protein>
    <submittedName>
        <fullName evidence="3">Aspartate racemase</fullName>
    </submittedName>
</protein>
<dbReference type="GO" id="GO:0047661">
    <property type="term" value="F:amino-acid racemase activity"/>
    <property type="evidence" value="ECO:0007669"/>
    <property type="project" value="InterPro"/>
</dbReference>
<dbReference type="Pfam" id="PF01177">
    <property type="entry name" value="Asp_Glu_race"/>
    <property type="match status" value="1"/>
</dbReference>
<dbReference type="InterPro" id="IPR004380">
    <property type="entry name" value="Asp_race"/>
</dbReference>
<dbReference type="AlphaFoldDB" id="A0A1M7Y6J7"/>
<dbReference type="PANTHER" id="PTHR21198:SF7">
    <property type="entry name" value="ASPARTATE-GLUTAMATE RACEMASE FAMILY"/>
    <property type="match status" value="1"/>
</dbReference>
<dbReference type="OrthoDB" id="9803739at2"/>
<dbReference type="Gene3D" id="3.40.50.1860">
    <property type="match status" value="2"/>
</dbReference>
<dbReference type="RefSeq" id="WP_073613524.1">
    <property type="nucleotide sequence ID" value="NZ_FRFE01000009.1"/>
</dbReference>
<dbReference type="Proteomes" id="UP000184603">
    <property type="component" value="Unassembled WGS sequence"/>
</dbReference>
<proteinExistence type="inferred from homology"/>
<dbReference type="STRING" id="1121416.SAMN02745220_02233"/>
<dbReference type="SUPFAM" id="SSF53681">
    <property type="entry name" value="Aspartate/glutamate racemase"/>
    <property type="match status" value="2"/>
</dbReference>
<dbReference type="EMBL" id="FRFE01000009">
    <property type="protein sequence ID" value="SHO48273.1"/>
    <property type="molecule type" value="Genomic_DNA"/>
</dbReference>
<dbReference type="NCBIfam" id="TIGR00035">
    <property type="entry name" value="asp_race"/>
    <property type="match status" value="1"/>
</dbReference>
<comment type="similarity">
    <text evidence="1">Belongs to the aspartate/glutamate racemases family.</text>
</comment>
<dbReference type="PANTHER" id="PTHR21198">
    <property type="entry name" value="GLUTAMATE RACEMASE"/>
    <property type="match status" value="1"/>
</dbReference>
<dbReference type="InterPro" id="IPR001920">
    <property type="entry name" value="Asp/Glu_race"/>
</dbReference>
<evidence type="ECO:0000256" key="1">
    <source>
        <dbReference type="ARBA" id="ARBA00007847"/>
    </source>
</evidence>
<dbReference type="InterPro" id="IPR033134">
    <property type="entry name" value="Asp/Glu_racemase_AS_2"/>
</dbReference>